<keyword evidence="2" id="KW-1003">Cell membrane</keyword>
<dbReference type="PANTHER" id="PTHR33362">
    <property type="entry name" value="SIALIC ACID TRAP TRANSPORTER PERMEASE PROTEIN SIAT-RELATED"/>
    <property type="match status" value="1"/>
</dbReference>
<evidence type="ECO:0000256" key="6">
    <source>
        <dbReference type="ARBA" id="ARBA00023136"/>
    </source>
</evidence>
<feature type="transmembrane region" description="Helical" evidence="7">
    <location>
        <begin position="318"/>
        <end position="338"/>
    </location>
</feature>
<evidence type="ECO:0000256" key="7">
    <source>
        <dbReference type="RuleBase" id="RU369079"/>
    </source>
</evidence>
<comment type="similarity">
    <text evidence="7">Belongs to the TRAP transporter large permease family.</text>
</comment>
<dbReference type="Pfam" id="PF06808">
    <property type="entry name" value="DctM"/>
    <property type="match status" value="1"/>
</dbReference>
<dbReference type="PANTHER" id="PTHR33362:SF5">
    <property type="entry name" value="C4-DICARBOXYLATE TRAP TRANSPORTER LARGE PERMEASE PROTEIN DCTM"/>
    <property type="match status" value="1"/>
</dbReference>
<organism evidence="9 10">
    <name type="scientific">Sneathiella litorea</name>
    <dbReference type="NCBI Taxonomy" id="2606216"/>
    <lineage>
        <taxon>Bacteria</taxon>
        <taxon>Pseudomonadati</taxon>
        <taxon>Pseudomonadota</taxon>
        <taxon>Alphaproteobacteria</taxon>
        <taxon>Sneathiellales</taxon>
        <taxon>Sneathiellaceae</taxon>
        <taxon>Sneathiella</taxon>
    </lineage>
</organism>
<evidence type="ECO:0000256" key="1">
    <source>
        <dbReference type="ARBA" id="ARBA00004429"/>
    </source>
</evidence>
<evidence type="ECO:0000259" key="8">
    <source>
        <dbReference type="Pfam" id="PF06808"/>
    </source>
</evidence>
<feature type="transmembrane region" description="Helical" evidence="7">
    <location>
        <begin position="143"/>
        <end position="169"/>
    </location>
</feature>
<evidence type="ECO:0000256" key="2">
    <source>
        <dbReference type="ARBA" id="ARBA00022475"/>
    </source>
</evidence>
<dbReference type="Proteomes" id="UP000476030">
    <property type="component" value="Unassembled WGS sequence"/>
</dbReference>
<keyword evidence="6 7" id="KW-0472">Membrane</keyword>
<name>A0A6L8W911_9PROT</name>
<gene>
    <name evidence="9" type="ORF">GQE98_08775</name>
</gene>
<accession>A0A6L8W911</accession>
<feature type="transmembrane region" description="Helical" evidence="7">
    <location>
        <begin position="408"/>
        <end position="428"/>
    </location>
</feature>
<dbReference type="NCBIfam" id="TIGR00786">
    <property type="entry name" value="dctM"/>
    <property type="match status" value="1"/>
</dbReference>
<dbReference type="GO" id="GO:0022857">
    <property type="term" value="F:transmembrane transporter activity"/>
    <property type="evidence" value="ECO:0007669"/>
    <property type="project" value="UniProtKB-UniRule"/>
</dbReference>
<feature type="transmembrane region" description="Helical" evidence="7">
    <location>
        <begin position="249"/>
        <end position="269"/>
    </location>
</feature>
<keyword evidence="10" id="KW-1185">Reference proteome</keyword>
<evidence type="ECO:0000256" key="3">
    <source>
        <dbReference type="ARBA" id="ARBA00022519"/>
    </source>
</evidence>
<feature type="transmembrane region" description="Helical" evidence="7">
    <location>
        <begin position="276"/>
        <end position="298"/>
    </location>
</feature>
<feature type="transmembrane region" description="Helical" evidence="7">
    <location>
        <begin position="175"/>
        <end position="197"/>
    </location>
</feature>
<comment type="subunit">
    <text evidence="7">The complex comprises the extracytoplasmic solute receptor protein and the two transmembrane proteins.</text>
</comment>
<proteinExistence type="inferred from homology"/>
<feature type="domain" description="TRAP C4-dicarboxylate transport system permease DctM subunit" evidence="8">
    <location>
        <begin position="11"/>
        <end position="424"/>
    </location>
</feature>
<comment type="caution">
    <text evidence="9">The sequence shown here is derived from an EMBL/GenBank/DDBJ whole genome shotgun (WGS) entry which is preliminary data.</text>
</comment>
<dbReference type="AlphaFoldDB" id="A0A6L8W911"/>
<dbReference type="PIRSF" id="PIRSF006066">
    <property type="entry name" value="HI0050"/>
    <property type="match status" value="1"/>
</dbReference>
<protein>
    <recommendedName>
        <fullName evidence="7">TRAP transporter large permease protein</fullName>
    </recommendedName>
</protein>
<keyword evidence="7" id="KW-0813">Transport</keyword>
<feature type="transmembrane region" description="Helical" evidence="7">
    <location>
        <begin position="350"/>
        <end position="371"/>
    </location>
</feature>
<sequence>MDAGSASFIVLLILIAFLASGTTIFISILCVCVVSLAIFLDFDLHRIGVTMSRIMIRASSSWELSAIPLFLWMGEIVYKSSLIDQLFRGLIPFLRHLPGGLLHTNVVGSAMFAAVSGSSAATTATIGKIMLGELDKRGYDKRLAVGSLAGAGTLGLLIPPSIIMIIYGLLAEVSIIKLFAAGIFPGLLIALLYSAYISVCSAVDKNLAPIAEADGATLLSGIWDLGPIFALIVLVLGTIYSGYATPSESAAIGVAGALFLITIRGELSFSLIKESLYGAVSTACMICTLLAAAGFLSTTMGFLHIPQDVATFIGSLDLSPLGLIFVLSLFYMLLGLLLDGISITVMTLPITLPLILAAGIDPLWFGIFLVIMVELGQMTPPVGFNLFIIHGMSGIDILTIAKSAFPFFLLMCLAAILITFLPNIALWLPSELYS</sequence>
<feature type="transmembrane region" description="Helical" evidence="7">
    <location>
        <begin position="106"/>
        <end position="131"/>
    </location>
</feature>
<reference evidence="9 10" key="1">
    <citation type="submission" date="2019-12" db="EMBL/GenBank/DDBJ databases">
        <title>Snethiella sp. nov. sp. isolated from sea sand.</title>
        <authorList>
            <person name="Kim J."/>
            <person name="Jeong S.E."/>
            <person name="Jung H.S."/>
            <person name="Jeon C.O."/>
        </authorList>
    </citation>
    <scope>NUCLEOTIDE SEQUENCE [LARGE SCALE GENOMIC DNA]</scope>
    <source>
        <strain evidence="9 10">DP05</strain>
    </source>
</reference>
<keyword evidence="4 7" id="KW-0812">Transmembrane</keyword>
<feature type="transmembrane region" description="Helical" evidence="7">
    <location>
        <begin position="383"/>
        <end position="401"/>
    </location>
</feature>
<evidence type="ECO:0000256" key="5">
    <source>
        <dbReference type="ARBA" id="ARBA00022989"/>
    </source>
</evidence>
<dbReference type="EMBL" id="WTUW01000002">
    <property type="protein sequence ID" value="MZR30727.1"/>
    <property type="molecule type" value="Genomic_DNA"/>
</dbReference>
<evidence type="ECO:0000256" key="4">
    <source>
        <dbReference type="ARBA" id="ARBA00022692"/>
    </source>
</evidence>
<feature type="transmembrane region" description="Helical" evidence="7">
    <location>
        <begin position="218"/>
        <end position="243"/>
    </location>
</feature>
<dbReference type="GO" id="GO:0005886">
    <property type="term" value="C:plasma membrane"/>
    <property type="evidence" value="ECO:0007669"/>
    <property type="project" value="UniProtKB-SubCell"/>
</dbReference>
<evidence type="ECO:0000313" key="10">
    <source>
        <dbReference type="Proteomes" id="UP000476030"/>
    </source>
</evidence>
<dbReference type="InterPro" id="IPR010656">
    <property type="entry name" value="DctM"/>
</dbReference>
<dbReference type="InterPro" id="IPR004681">
    <property type="entry name" value="TRAP_DctM"/>
</dbReference>
<dbReference type="RefSeq" id="WP_161315281.1">
    <property type="nucleotide sequence ID" value="NZ_WTUW01000002.1"/>
</dbReference>
<evidence type="ECO:0000313" key="9">
    <source>
        <dbReference type="EMBL" id="MZR30727.1"/>
    </source>
</evidence>
<feature type="transmembrane region" description="Helical" evidence="7">
    <location>
        <begin position="6"/>
        <end position="39"/>
    </location>
</feature>
<keyword evidence="3 7" id="KW-0997">Cell inner membrane</keyword>
<keyword evidence="5 7" id="KW-1133">Transmembrane helix</keyword>
<comment type="subcellular location">
    <subcellularLocation>
        <location evidence="1 7">Cell inner membrane</location>
        <topology evidence="1 7">Multi-pass membrane protein</topology>
    </subcellularLocation>
</comment>
<comment type="function">
    <text evidence="7">Part of the tripartite ATP-independent periplasmic (TRAP) transport system.</text>
</comment>